<keyword evidence="10" id="KW-1185">Reference proteome</keyword>
<feature type="compositionally biased region" description="Basic residues" evidence="5">
    <location>
        <begin position="133"/>
        <end position="149"/>
    </location>
</feature>
<dbReference type="PROSITE" id="PS50911">
    <property type="entry name" value="CHAP"/>
    <property type="match status" value="1"/>
</dbReference>
<gene>
    <name evidence="9" type="ORF">PWJ81_09145</name>
</gene>
<dbReference type="InterPro" id="IPR051794">
    <property type="entry name" value="PG_Endopeptidase_C40"/>
</dbReference>
<dbReference type="EMBL" id="JARBHI010000032">
    <property type="protein sequence ID" value="MDE1657228.1"/>
    <property type="molecule type" value="Genomic_DNA"/>
</dbReference>
<keyword evidence="2" id="KW-0645">Protease</keyword>
<dbReference type="Gene3D" id="3.90.1720.10">
    <property type="entry name" value="endopeptidase domain like (from Nostoc punctiforme)"/>
    <property type="match status" value="2"/>
</dbReference>
<evidence type="ECO:0000256" key="4">
    <source>
        <dbReference type="ARBA" id="ARBA00022807"/>
    </source>
</evidence>
<evidence type="ECO:0000256" key="6">
    <source>
        <dbReference type="SAM" id="Phobius"/>
    </source>
</evidence>
<keyword evidence="4" id="KW-0788">Thiol protease</keyword>
<evidence type="ECO:0000256" key="5">
    <source>
        <dbReference type="SAM" id="MobiDB-lite"/>
    </source>
</evidence>
<dbReference type="RefSeq" id="WP_274778675.1">
    <property type="nucleotide sequence ID" value="NZ_JARBHI010000032.1"/>
</dbReference>
<evidence type="ECO:0000259" key="8">
    <source>
        <dbReference type="PROSITE" id="PS51935"/>
    </source>
</evidence>
<evidence type="ECO:0000256" key="2">
    <source>
        <dbReference type="ARBA" id="ARBA00022670"/>
    </source>
</evidence>
<keyword evidence="6" id="KW-0812">Transmembrane</keyword>
<comment type="similarity">
    <text evidence="1">Belongs to the peptidase C40 family.</text>
</comment>
<evidence type="ECO:0000256" key="1">
    <source>
        <dbReference type="ARBA" id="ARBA00007074"/>
    </source>
</evidence>
<feature type="compositionally biased region" description="Polar residues" evidence="5">
    <location>
        <begin position="1"/>
        <end position="12"/>
    </location>
</feature>
<dbReference type="Pfam" id="PF05257">
    <property type="entry name" value="CHAP"/>
    <property type="match status" value="1"/>
</dbReference>
<evidence type="ECO:0000256" key="3">
    <source>
        <dbReference type="ARBA" id="ARBA00022801"/>
    </source>
</evidence>
<name>A0ABT5VC20_9ACTO</name>
<evidence type="ECO:0000259" key="7">
    <source>
        <dbReference type="PROSITE" id="PS50911"/>
    </source>
</evidence>
<keyword evidence="6" id="KW-1133">Transmembrane helix</keyword>
<evidence type="ECO:0000313" key="10">
    <source>
        <dbReference type="Proteomes" id="UP001219297"/>
    </source>
</evidence>
<dbReference type="InterPro" id="IPR038765">
    <property type="entry name" value="Papain-like_cys_pep_sf"/>
</dbReference>
<dbReference type="PROSITE" id="PS51935">
    <property type="entry name" value="NLPC_P60"/>
    <property type="match status" value="1"/>
</dbReference>
<feature type="region of interest" description="Disordered" evidence="5">
    <location>
        <begin position="119"/>
        <end position="149"/>
    </location>
</feature>
<reference evidence="9 10" key="1">
    <citation type="submission" date="2023-02" db="EMBL/GenBank/DDBJ databases">
        <title>Defining the Infant Male Urobiome and Moving Towards Mechanisms in Urobiome Research.</title>
        <authorList>
            <person name="Reasoner S."/>
            <person name="Flores V."/>
            <person name="Van Horn G."/>
            <person name="Morales G."/>
            <person name="Peard L."/>
            <person name="Abelson B."/>
            <person name="Manuel C."/>
            <person name="Lee J."/>
            <person name="Baker B."/>
            <person name="Williams T."/>
            <person name="Schmitz J."/>
            <person name="Clayton D."/>
            <person name="Hadjifrangiskou M."/>
        </authorList>
    </citation>
    <scope>NUCLEOTIDE SEQUENCE [LARGE SCALE GENOMIC DNA]</scope>
    <source>
        <strain evidence="9 10">AS1053</strain>
    </source>
</reference>
<evidence type="ECO:0000313" key="9">
    <source>
        <dbReference type="EMBL" id="MDE1657228.1"/>
    </source>
</evidence>
<keyword evidence="6" id="KW-0472">Membrane</keyword>
<protein>
    <submittedName>
        <fullName evidence="9">CHAP domain-containing protein</fullName>
    </submittedName>
</protein>
<keyword evidence="3" id="KW-0378">Hydrolase</keyword>
<comment type="caution">
    <text evidence="9">The sequence shown here is derived from an EMBL/GenBank/DDBJ whole genome shotgun (WGS) entry which is preliminary data.</text>
</comment>
<dbReference type="InterPro" id="IPR007921">
    <property type="entry name" value="CHAP_dom"/>
</dbReference>
<feature type="domain" description="NlpC/P60" evidence="8">
    <location>
        <begin position="396"/>
        <end position="513"/>
    </location>
</feature>
<organism evidence="9 10">
    <name type="scientific">Actinotignum sanguinis</name>
    <dbReference type="NCBI Taxonomy" id="1445614"/>
    <lineage>
        <taxon>Bacteria</taxon>
        <taxon>Bacillati</taxon>
        <taxon>Actinomycetota</taxon>
        <taxon>Actinomycetes</taxon>
        <taxon>Actinomycetales</taxon>
        <taxon>Actinomycetaceae</taxon>
        <taxon>Actinotignum</taxon>
    </lineage>
</organism>
<feature type="region of interest" description="Disordered" evidence="5">
    <location>
        <begin position="93"/>
        <end position="112"/>
    </location>
</feature>
<sequence length="513" mass="55160">MSSVLSSMNIRDTSSKKAANVHAKHDSHLVGKAGRLVGDVRELRSFEGGEVDEQVGTAFSIAGRKAGRKTWNTAKRHITVLRWHGPRTSRVSHLAARRAATTPATSPVRSASLARSGSSVVPGLRRATPGSRQARRAGRKAGRATAHRGGYRPRLASRALNAGRAVAVKIAAAIASTVSMIAASPVLIAGLVASIMIIAIVSFIPNWIVNLVVDDELPEVAFPIQDDYPWRDKVRDSKGNATPVFNTVNPETLYYFGNCTDFVYWRVNRDMGGGPGKWVYTHGDLTPAGGNGSQWGDTANLPGWPVINNAKDVKTGDIVSFKSGVAGHDHPAGHVAYAAANTDGTLLTENYGNAAYYLERFTHTDLQKFLDDGRIVVRRNPDLGRRAATGEIVRVPGGSSAVLDTALAYQGVPYVHGGQSPSGWDCIGFVAWVYRQHGVTINYFDTTGVLSYGRRVPYSQAKPGDILYWPGHVAISLGDGRNVAAWNEQMGTTVGPDSWCGEEPPVVIRMSEN</sequence>
<dbReference type="Pfam" id="PF00877">
    <property type="entry name" value="NLPC_P60"/>
    <property type="match status" value="1"/>
</dbReference>
<accession>A0ABT5VC20</accession>
<feature type="compositionally biased region" description="Low complexity" evidence="5">
    <location>
        <begin position="97"/>
        <end position="112"/>
    </location>
</feature>
<dbReference type="PANTHER" id="PTHR47359">
    <property type="entry name" value="PEPTIDOGLYCAN DL-ENDOPEPTIDASE CWLO"/>
    <property type="match status" value="1"/>
</dbReference>
<dbReference type="PANTHER" id="PTHR47359:SF3">
    <property type="entry name" value="NLP_P60 DOMAIN-CONTAINING PROTEIN-RELATED"/>
    <property type="match status" value="1"/>
</dbReference>
<feature type="domain" description="Peptidase C51" evidence="7">
    <location>
        <begin position="234"/>
        <end position="378"/>
    </location>
</feature>
<proteinExistence type="inferred from homology"/>
<feature type="region of interest" description="Disordered" evidence="5">
    <location>
        <begin position="1"/>
        <end position="26"/>
    </location>
</feature>
<dbReference type="Proteomes" id="UP001219297">
    <property type="component" value="Unassembled WGS sequence"/>
</dbReference>
<dbReference type="SUPFAM" id="SSF54001">
    <property type="entry name" value="Cysteine proteinases"/>
    <property type="match status" value="1"/>
</dbReference>
<feature type="transmembrane region" description="Helical" evidence="6">
    <location>
        <begin position="186"/>
        <end position="208"/>
    </location>
</feature>
<dbReference type="InterPro" id="IPR000064">
    <property type="entry name" value="NLP_P60_dom"/>
</dbReference>